<protein>
    <submittedName>
        <fullName evidence="1">Uncharacterized protein</fullName>
    </submittedName>
</protein>
<proteinExistence type="predicted"/>
<name>A0A2P2JDM8_RHIMU</name>
<evidence type="ECO:0000313" key="1">
    <source>
        <dbReference type="EMBL" id="MBW91576.1"/>
    </source>
</evidence>
<accession>A0A2P2JDM8</accession>
<organism evidence="1">
    <name type="scientific">Rhizophora mucronata</name>
    <name type="common">Asiatic mangrove</name>
    <dbReference type="NCBI Taxonomy" id="61149"/>
    <lineage>
        <taxon>Eukaryota</taxon>
        <taxon>Viridiplantae</taxon>
        <taxon>Streptophyta</taxon>
        <taxon>Embryophyta</taxon>
        <taxon>Tracheophyta</taxon>
        <taxon>Spermatophyta</taxon>
        <taxon>Magnoliopsida</taxon>
        <taxon>eudicotyledons</taxon>
        <taxon>Gunneridae</taxon>
        <taxon>Pentapetalae</taxon>
        <taxon>rosids</taxon>
        <taxon>fabids</taxon>
        <taxon>Malpighiales</taxon>
        <taxon>Rhizophoraceae</taxon>
        <taxon>Rhizophora</taxon>
    </lineage>
</organism>
<reference evidence="1" key="1">
    <citation type="submission" date="2018-02" db="EMBL/GenBank/DDBJ databases">
        <title>Rhizophora mucronata_Transcriptome.</title>
        <authorList>
            <person name="Meera S.P."/>
            <person name="Sreeshan A."/>
            <person name="Augustine A."/>
        </authorList>
    </citation>
    <scope>NUCLEOTIDE SEQUENCE</scope>
    <source>
        <tissue evidence="1">Leaf</tissue>
    </source>
</reference>
<dbReference type="AlphaFoldDB" id="A0A2P2JDM8"/>
<dbReference type="EMBL" id="GGEC01011093">
    <property type="protein sequence ID" value="MBW91576.1"/>
    <property type="molecule type" value="Transcribed_RNA"/>
</dbReference>
<sequence>MQIDPWGYKSGSEASFQDLIMVPNDKGIEVGNGNVSIGERLSVSKRQQLNPNRGKHKQVLHKQLAELYKRDLMATGEGGGGENMVRGSRTPSWSTWQGDVEEQHVSLLRLPSQPDPKPRDWATWGDVLRNTNASKQGTQIWDFHLGQLRTHDGDGELENSYGSNNSGLPMNSVDEFIGETLSLNAKVLEDVFPRNGTIADEAVISFDVSSYFYFCHCAICNLPFDFFPY</sequence>